<protein>
    <submittedName>
        <fullName evidence="2">Diflavin flavoprotein A 3</fullName>
        <ecNumber evidence="2">1.-.-.-</ecNumber>
    </submittedName>
</protein>
<dbReference type="OrthoDB" id="9800607at2"/>
<reference evidence="2 3" key="1">
    <citation type="submission" date="2019-11" db="EMBL/GenBank/DDBJ databases">
        <authorList>
            <person name="Holert J."/>
        </authorList>
    </citation>
    <scope>NUCLEOTIDE SEQUENCE [LARGE SCALE GENOMIC DNA]</scope>
    <source>
        <strain evidence="2">BC8_1</strain>
    </source>
</reference>
<evidence type="ECO:0000259" key="1">
    <source>
        <dbReference type="SMART" id="SM00849"/>
    </source>
</evidence>
<proteinExistence type="predicted"/>
<dbReference type="InterPro" id="IPR036866">
    <property type="entry name" value="RibonucZ/Hydroxyglut_hydro"/>
</dbReference>
<dbReference type="PANTHER" id="PTHR43717:SF1">
    <property type="entry name" value="ANAEROBIC NITRIC OXIDE REDUCTASE FLAVORUBREDOXIN"/>
    <property type="match status" value="1"/>
</dbReference>
<dbReference type="Pfam" id="PF00753">
    <property type="entry name" value="Lactamase_B"/>
    <property type="match status" value="1"/>
</dbReference>
<dbReference type="GO" id="GO:0016491">
    <property type="term" value="F:oxidoreductase activity"/>
    <property type="evidence" value="ECO:0007669"/>
    <property type="project" value="UniProtKB-KW"/>
</dbReference>
<dbReference type="SUPFAM" id="SSF56281">
    <property type="entry name" value="Metallo-hydrolase/oxidoreductase"/>
    <property type="match status" value="1"/>
</dbReference>
<dbReference type="Proteomes" id="UP000430146">
    <property type="component" value="Unassembled WGS sequence"/>
</dbReference>
<accession>A0A5S9QTB5</accession>
<dbReference type="Gene3D" id="3.60.15.10">
    <property type="entry name" value="Ribonuclease Z/Hydroxyacylglutathione hydrolase-like"/>
    <property type="match status" value="1"/>
</dbReference>
<gene>
    <name evidence="2" type="primary">dfa3</name>
    <name evidence="2" type="ORF">AELLOGFF_04514</name>
</gene>
<dbReference type="InterPro" id="IPR001279">
    <property type="entry name" value="Metallo-B-lactamas"/>
</dbReference>
<name>A0A5S9QTB5_MYCVN</name>
<feature type="domain" description="Metallo-beta-lactamase" evidence="1">
    <location>
        <begin position="32"/>
        <end position="229"/>
    </location>
</feature>
<dbReference type="PANTHER" id="PTHR43717">
    <property type="entry name" value="ANAEROBIC NITRIC OXIDE REDUCTASE FLAVORUBREDOXIN"/>
    <property type="match status" value="1"/>
</dbReference>
<dbReference type="EC" id="1.-.-.-" evidence="2"/>
<dbReference type="SMART" id="SM00849">
    <property type="entry name" value="Lactamase_B"/>
    <property type="match status" value="1"/>
</dbReference>
<keyword evidence="3" id="KW-1185">Reference proteome</keyword>
<dbReference type="EMBL" id="CACSIP010000020">
    <property type="protein sequence ID" value="CAA0122778.1"/>
    <property type="molecule type" value="Genomic_DNA"/>
</dbReference>
<keyword evidence="2" id="KW-0560">Oxidoreductase</keyword>
<dbReference type="RefSeq" id="WP_159231106.1">
    <property type="nucleotide sequence ID" value="NZ_CACSIP010000020.1"/>
</dbReference>
<evidence type="ECO:0000313" key="3">
    <source>
        <dbReference type="Proteomes" id="UP000430146"/>
    </source>
</evidence>
<organism evidence="2 3">
    <name type="scientific">Mycolicibacterium vanbaalenii</name>
    <name type="common">Mycobacterium vanbaalenii</name>
    <dbReference type="NCBI Taxonomy" id="110539"/>
    <lineage>
        <taxon>Bacteria</taxon>
        <taxon>Bacillati</taxon>
        <taxon>Actinomycetota</taxon>
        <taxon>Actinomycetes</taxon>
        <taxon>Mycobacteriales</taxon>
        <taxon>Mycobacteriaceae</taxon>
        <taxon>Mycolicibacterium</taxon>
    </lineage>
</organism>
<dbReference type="AlphaFoldDB" id="A0A5S9QTB5"/>
<sequence length="277" mass="29657">MNQPRVGHPFPAPSGVDVLPTYWPVPGLGVIPMNAFLLHCAEPVLVDTGTAVLAPDFLDALADRVKLTDLKWIWLTHEDRDHTGALGRLLELAPQATVLGTFLTFGRAAPDGALPFDRTRIVNPGDDVDVGDRVLRAVRPPLYDSPGTLGFLDRSTGAYFSSDCFGAPLPADLVAGPDTDHIDPDVLRSAQVAWAGTDSPWVADVDGARLRTRIEAVRRLGPSVLLSSHLPPVRRGIDHSLDSILAAGQAEPVPAPTHDQIASLLDEFDAHPIPDPT</sequence>
<evidence type="ECO:0000313" key="2">
    <source>
        <dbReference type="EMBL" id="CAA0122778.1"/>
    </source>
</evidence>